<protein>
    <recommendedName>
        <fullName evidence="2">Fibrinogen C-terminal domain-containing protein</fullName>
    </recommendedName>
</protein>
<dbReference type="AlphaFoldDB" id="A0A7J7K2A0"/>
<proteinExistence type="predicted"/>
<evidence type="ECO:0000313" key="3">
    <source>
        <dbReference type="EMBL" id="KAF6031728.1"/>
    </source>
</evidence>
<dbReference type="Gene3D" id="3.90.215.10">
    <property type="entry name" value="Gamma Fibrinogen, chain A, domain 1"/>
    <property type="match status" value="1"/>
</dbReference>
<accession>A0A7J7K2A0</accession>
<keyword evidence="4" id="KW-1185">Reference proteome</keyword>
<gene>
    <name evidence="3" type="ORF">EB796_009935</name>
</gene>
<evidence type="ECO:0000256" key="1">
    <source>
        <dbReference type="SAM" id="SignalP"/>
    </source>
</evidence>
<feature type="chain" id="PRO_5029596218" description="Fibrinogen C-terminal domain-containing protein" evidence="1">
    <location>
        <begin position="20"/>
        <end position="186"/>
    </location>
</feature>
<comment type="caution">
    <text evidence="3">The sequence shown here is derived from an EMBL/GenBank/DDBJ whole genome shotgun (WGS) entry which is preliminary data.</text>
</comment>
<dbReference type="InterPro" id="IPR036056">
    <property type="entry name" value="Fibrinogen-like_C"/>
</dbReference>
<evidence type="ECO:0000259" key="2">
    <source>
        <dbReference type="PROSITE" id="PS51406"/>
    </source>
</evidence>
<dbReference type="SMART" id="SM00186">
    <property type="entry name" value="FBG"/>
    <property type="match status" value="1"/>
</dbReference>
<dbReference type="Proteomes" id="UP000593567">
    <property type="component" value="Unassembled WGS sequence"/>
</dbReference>
<dbReference type="NCBIfam" id="NF040941">
    <property type="entry name" value="GGGWT_bact"/>
    <property type="match status" value="1"/>
</dbReference>
<feature type="signal peptide" evidence="1">
    <location>
        <begin position="1"/>
        <end position="19"/>
    </location>
</feature>
<dbReference type="PANTHER" id="PTHR19143:SF458">
    <property type="entry name" value="FIBRINOGEN C-TERMINAL DOMAIN-CONTAINING PROTEIN-RELATED"/>
    <property type="match status" value="1"/>
</dbReference>
<dbReference type="InterPro" id="IPR002181">
    <property type="entry name" value="Fibrinogen_a/b/g_C_dom"/>
</dbReference>
<dbReference type="PROSITE" id="PS51406">
    <property type="entry name" value="FIBRINOGEN_C_2"/>
    <property type="match status" value="1"/>
</dbReference>
<keyword evidence="1" id="KW-0732">Signal</keyword>
<dbReference type="Pfam" id="PF00147">
    <property type="entry name" value="Fibrinogen_C"/>
    <property type="match status" value="1"/>
</dbReference>
<dbReference type="SUPFAM" id="SSF56496">
    <property type="entry name" value="Fibrinogen C-terminal domain-like"/>
    <property type="match status" value="1"/>
</dbReference>
<organism evidence="3 4">
    <name type="scientific">Bugula neritina</name>
    <name type="common">Brown bryozoan</name>
    <name type="synonym">Sertularia neritina</name>
    <dbReference type="NCBI Taxonomy" id="10212"/>
    <lineage>
        <taxon>Eukaryota</taxon>
        <taxon>Metazoa</taxon>
        <taxon>Spiralia</taxon>
        <taxon>Lophotrochozoa</taxon>
        <taxon>Bryozoa</taxon>
        <taxon>Gymnolaemata</taxon>
        <taxon>Cheilostomatida</taxon>
        <taxon>Flustrina</taxon>
        <taxon>Buguloidea</taxon>
        <taxon>Bugulidae</taxon>
        <taxon>Bugula</taxon>
    </lineage>
</organism>
<dbReference type="PANTHER" id="PTHR19143">
    <property type="entry name" value="FIBRINOGEN/TENASCIN/ANGIOPOEITIN"/>
    <property type="match status" value="1"/>
</dbReference>
<name>A0A7J7K2A0_BUGNE</name>
<evidence type="ECO:0000313" key="4">
    <source>
        <dbReference type="Proteomes" id="UP000593567"/>
    </source>
</evidence>
<feature type="domain" description="Fibrinogen C-terminal" evidence="2">
    <location>
        <begin position="32"/>
        <end position="186"/>
    </location>
</feature>
<dbReference type="GO" id="GO:0005615">
    <property type="term" value="C:extracellular space"/>
    <property type="evidence" value="ECO:0007669"/>
    <property type="project" value="TreeGrafter"/>
</dbReference>
<dbReference type="InterPro" id="IPR050373">
    <property type="entry name" value="Fibrinogen_C-term_domain"/>
</dbReference>
<sequence length="186" mass="21101">MQVFLILTLLLAASLQALCGDVEEYCLERIKTKPSCKPKTCLDLLCLGYNGTSGVYTIYPTGQEHYSFDVFCDQKTDGGGWTVFQRRMDGSVDFYRNWYNYKLGFGNLNGEFWLGNDKLVAALQANTNNELRFDLESTTNEQAYAKYSSFNVGDESSKYTLSVSGYTGTAGERQLYISQWIQFFNI</sequence>
<reference evidence="3" key="1">
    <citation type="submission" date="2020-06" db="EMBL/GenBank/DDBJ databases">
        <title>Draft genome of Bugula neritina, a colonial animal packing powerful symbionts and potential medicines.</title>
        <authorList>
            <person name="Rayko M."/>
        </authorList>
    </citation>
    <scope>NUCLEOTIDE SEQUENCE [LARGE SCALE GENOMIC DNA]</scope>
    <source>
        <strain evidence="3">Kwan_BN1</strain>
    </source>
</reference>
<dbReference type="OrthoDB" id="6275059at2759"/>
<dbReference type="InterPro" id="IPR014716">
    <property type="entry name" value="Fibrinogen_a/b/g_C_1"/>
</dbReference>
<dbReference type="EMBL" id="VXIV02001571">
    <property type="protein sequence ID" value="KAF6031728.1"/>
    <property type="molecule type" value="Genomic_DNA"/>
</dbReference>